<reference evidence="2 3" key="1">
    <citation type="submission" date="2024-06" db="EMBL/GenBank/DDBJ databases">
        <title>Flavobacterium spp. isolated from glacier.</title>
        <authorList>
            <person name="Han D."/>
        </authorList>
    </citation>
    <scope>NUCLEOTIDE SEQUENCE [LARGE SCALE GENOMIC DNA]</scope>
    <source>
        <strain evidence="2 3">LB3P45</strain>
    </source>
</reference>
<organism evidence="2 3">
    <name type="scientific">Flavobacterium fructosi</name>
    <dbReference type="NCBI Taxonomy" id="3230416"/>
    <lineage>
        <taxon>Bacteria</taxon>
        <taxon>Pseudomonadati</taxon>
        <taxon>Bacteroidota</taxon>
        <taxon>Flavobacteriia</taxon>
        <taxon>Flavobacteriales</taxon>
        <taxon>Flavobacteriaceae</taxon>
        <taxon>Flavobacterium</taxon>
    </lineage>
</organism>
<gene>
    <name evidence="2" type="ORF">ACFX5D_04190</name>
</gene>
<protein>
    <submittedName>
        <fullName evidence="2">SprT-like domain-containing protein</fullName>
    </submittedName>
</protein>
<evidence type="ECO:0000313" key="2">
    <source>
        <dbReference type="EMBL" id="MFE3847167.1"/>
    </source>
</evidence>
<evidence type="ECO:0000259" key="1">
    <source>
        <dbReference type="SMART" id="SM00731"/>
    </source>
</evidence>
<feature type="domain" description="SprT-like" evidence="1">
    <location>
        <begin position="1"/>
        <end position="138"/>
    </location>
</feature>
<accession>A0ABW6HJF2</accession>
<name>A0ABW6HJF2_9FLAO</name>
<keyword evidence="3" id="KW-1185">Reference proteome</keyword>
<dbReference type="RefSeq" id="WP_379857000.1">
    <property type="nucleotide sequence ID" value="NZ_JBHZQA010000002.1"/>
</dbReference>
<dbReference type="InterPro" id="IPR006640">
    <property type="entry name" value="SprT-like_domain"/>
</dbReference>
<comment type="caution">
    <text evidence="2">The sequence shown here is derived from an EMBL/GenBank/DDBJ whole genome shotgun (WGS) entry which is preliminary data.</text>
</comment>
<dbReference type="Proteomes" id="UP001600039">
    <property type="component" value="Unassembled WGS sequence"/>
</dbReference>
<dbReference type="EMBL" id="JBHZQA010000002">
    <property type="protein sequence ID" value="MFE3847167.1"/>
    <property type="molecule type" value="Genomic_DNA"/>
</dbReference>
<dbReference type="Pfam" id="PF10263">
    <property type="entry name" value="SprT-like"/>
    <property type="match status" value="1"/>
</dbReference>
<dbReference type="SMART" id="SM00731">
    <property type="entry name" value="SprT"/>
    <property type="match status" value="1"/>
</dbReference>
<proteinExistence type="predicted"/>
<sequence length="150" mass="17370">MRLLQAEKLVNELMDQHGLIQAGWKFNWLKHSSIAGLCNYTKKEINLSLELTMLNTESEVRDTIVHEIAHALTPNEGHGKKWKAKCVEIGCRPEQFYTDDQKVRASVRYLAVCEYCGREHKQAEKTLSCYCQASIKMRDRIVLKCTDRKI</sequence>
<evidence type="ECO:0000313" key="3">
    <source>
        <dbReference type="Proteomes" id="UP001600039"/>
    </source>
</evidence>
<dbReference type="Gene3D" id="3.30.2010.10">
    <property type="entry name" value="Metalloproteases ('zincins'), catalytic domain"/>
    <property type="match status" value="1"/>
</dbReference>